<sequence length="218" mass="22977">MSSSKPLHSPLRTTTHRIRSAIIITVAMAVTGIVAAGAVVVSTLASSSGHSAAAVLSPGLGSIGVDALGADGEVDDEVSVFDDDVPAIANLDPALLDAVRRAATDAAALDDVTFTVNSGWRSPSYQEQLLREAVDEYGSEAEAARWVATAETSPHVSGDAIDIGPFDATYWLSQHGAEYGLCQIYANESWHFELRPDAVADGCPAMYEDPTFDPRMQQ</sequence>
<keyword evidence="1" id="KW-1133">Transmembrane helix</keyword>
<reference evidence="3 4" key="1">
    <citation type="journal article" date="2018" name="J. Microbiol.">
        <title>Leifsonia flava sp. nov., a novel actinobacterium isolated from the rhizosphere of Aquilegia viridiflora.</title>
        <authorList>
            <person name="Cai Y."/>
            <person name="Tao W.Z."/>
            <person name="Ma Y.J."/>
            <person name="Cheng J."/>
            <person name="Zhang M.Y."/>
            <person name="Zhang Y.X."/>
        </authorList>
    </citation>
    <scope>NUCLEOTIDE SEQUENCE [LARGE SCALE GENOMIC DNA]</scope>
    <source>
        <strain evidence="3 4">SYP-B2174</strain>
    </source>
</reference>
<dbReference type="GO" id="GO:0008233">
    <property type="term" value="F:peptidase activity"/>
    <property type="evidence" value="ECO:0007669"/>
    <property type="project" value="InterPro"/>
</dbReference>
<name>A0A4Y9R5C1_9MICO</name>
<evidence type="ECO:0000313" key="3">
    <source>
        <dbReference type="EMBL" id="TFV99834.1"/>
    </source>
</evidence>
<proteinExistence type="predicted"/>
<dbReference type="InterPro" id="IPR009045">
    <property type="entry name" value="Zn_M74/Hedgehog-like"/>
</dbReference>
<evidence type="ECO:0000256" key="1">
    <source>
        <dbReference type="SAM" id="Phobius"/>
    </source>
</evidence>
<dbReference type="InterPro" id="IPR003709">
    <property type="entry name" value="VanY-like_core_dom"/>
</dbReference>
<accession>A0A4Y9R5C1</accession>
<dbReference type="Gene3D" id="3.30.1380.10">
    <property type="match status" value="1"/>
</dbReference>
<dbReference type="Proteomes" id="UP000298127">
    <property type="component" value="Unassembled WGS sequence"/>
</dbReference>
<dbReference type="GO" id="GO:0006508">
    <property type="term" value="P:proteolysis"/>
    <property type="evidence" value="ECO:0007669"/>
    <property type="project" value="InterPro"/>
</dbReference>
<gene>
    <name evidence="3" type="ORF">E4M00_01105</name>
</gene>
<dbReference type="SUPFAM" id="SSF55166">
    <property type="entry name" value="Hedgehog/DD-peptidase"/>
    <property type="match status" value="1"/>
</dbReference>
<dbReference type="RefSeq" id="WP_135118730.1">
    <property type="nucleotide sequence ID" value="NZ_SPQZ01000001.1"/>
</dbReference>
<feature type="transmembrane region" description="Helical" evidence="1">
    <location>
        <begin position="21"/>
        <end position="45"/>
    </location>
</feature>
<dbReference type="CDD" id="cd14846">
    <property type="entry name" value="Peptidase_M15_like"/>
    <property type="match status" value="1"/>
</dbReference>
<organism evidence="3 4">
    <name type="scientific">Orlajensenia leifsoniae</name>
    <dbReference type="NCBI Taxonomy" id="2561933"/>
    <lineage>
        <taxon>Bacteria</taxon>
        <taxon>Bacillati</taxon>
        <taxon>Actinomycetota</taxon>
        <taxon>Actinomycetes</taxon>
        <taxon>Micrococcales</taxon>
        <taxon>Microbacteriaceae</taxon>
        <taxon>Orlajensenia</taxon>
    </lineage>
</organism>
<protein>
    <submittedName>
        <fullName evidence="3">Peptidase M15</fullName>
    </submittedName>
</protein>
<dbReference type="EMBL" id="SPQZ01000001">
    <property type="protein sequence ID" value="TFV99834.1"/>
    <property type="molecule type" value="Genomic_DNA"/>
</dbReference>
<evidence type="ECO:0000313" key="4">
    <source>
        <dbReference type="Proteomes" id="UP000298127"/>
    </source>
</evidence>
<keyword evidence="1" id="KW-0812">Transmembrane</keyword>
<dbReference type="Pfam" id="PF02557">
    <property type="entry name" value="VanY"/>
    <property type="match status" value="1"/>
</dbReference>
<keyword evidence="4" id="KW-1185">Reference proteome</keyword>
<feature type="domain" description="D-alanyl-D-alanine carboxypeptidase-like core" evidence="2">
    <location>
        <begin position="104"/>
        <end position="186"/>
    </location>
</feature>
<dbReference type="AlphaFoldDB" id="A0A4Y9R5C1"/>
<keyword evidence="1" id="KW-0472">Membrane</keyword>
<evidence type="ECO:0000259" key="2">
    <source>
        <dbReference type="Pfam" id="PF02557"/>
    </source>
</evidence>
<comment type="caution">
    <text evidence="3">The sequence shown here is derived from an EMBL/GenBank/DDBJ whole genome shotgun (WGS) entry which is preliminary data.</text>
</comment>